<accession>A0A0L6JNL8</accession>
<organism evidence="1 2">
    <name type="scientific">Pseudobacteroides cellulosolvens ATCC 35603 = DSM 2933</name>
    <dbReference type="NCBI Taxonomy" id="398512"/>
    <lineage>
        <taxon>Bacteria</taxon>
        <taxon>Bacillati</taxon>
        <taxon>Bacillota</taxon>
        <taxon>Clostridia</taxon>
        <taxon>Eubacteriales</taxon>
        <taxon>Oscillospiraceae</taxon>
        <taxon>Pseudobacteroides</taxon>
    </lineage>
</organism>
<protein>
    <submittedName>
        <fullName evidence="1">Uncharacterized protein</fullName>
    </submittedName>
</protein>
<dbReference type="Proteomes" id="UP000036923">
    <property type="component" value="Unassembled WGS sequence"/>
</dbReference>
<name>A0A0L6JNL8_9FIRM</name>
<keyword evidence="2" id="KW-1185">Reference proteome</keyword>
<dbReference type="RefSeq" id="WP_242853220.1">
    <property type="nucleotide sequence ID" value="NZ_JQKC01000080.1"/>
</dbReference>
<evidence type="ECO:0000313" key="1">
    <source>
        <dbReference type="EMBL" id="KNY27416.1"/>
    </source>
</evidence>
<reference evidence="2" key="1">
    <citation type="submission" date="2015-07" db="EMBL/GenBank/DDBJ databases">
        <title>Near-Complete Genome Sequence of the Cellulolytic Bacterium Bacteroides (Pseudobacteroides) cellulosolvens ATCC 35603.</title>
        <authorList>
            <person name="Dassa B."/>
            <person name="Utturkar S.M."/>
            <person name="Klingeman D.M."/>
            <person name="Hurt R.A."/>
            <person name="Keller M."/>
            <person name="Xu J."/>
            <person name="Reddy Y.H.K."/>
            <person name="Borovok I."/>
            <person name="Grinberg I.R."/>
            <person name="Lamed R."/>
            <person name="Zhivin O."/>
            <person name="Bayer E.A."/>
            <person name="Brown S.D."/>
        </authorList>
    </citation>
    <scope>NUCLEOTIDE SEQUENCE [LARGE SCALE GENOMIC DNA]</scope>
    <source>
        <strain evidence="2">DSM 2933</strain>
    </source>
</reference>
<gene>
    <name evidence="1" type="ORF">Bccel_2687</name>
</gene>
<proteinExistence type="predicted"/>
<dbReference type="eggNOG" id="ENOG50321EM">
    <property type="taxonomic scope" value="Bacteria"/>
</dbReference>
<evidence type="ECO:0000313" key="2">
    <source>
        <dbReference type="Proteomes" id="UP000036923"/>
    </source>
</evidence>
<sequence length="207" mass="23815">MEVYFYIRSELAESAVDCGLKLSEHYEKVVMIDGEEKKCISTLLNPKDDLDKYKSSEYKCLKFDLPSKLCYVADKYMHIVGAGSKDAMEIYNRSITPLKDYIFGSFRLPECLVSSTIMPEQISILDKRLDSPILYDNSEELYINNIIESYKEEHGDFQDVLLYSFYSKLAEQKNFEMIVDGGNKIAIVVDKDKGKSISIKIPDLTKY</sequence>
<comment type="caution">
    <text evidence="1">The sequence shown here is derived from an EMBL/GenBank/DDBJ whole genome shotgun (WGS) entry which is preliminary data.</text>
</comment>
<dbReference type="EMBL" id="LGTC01000001">
    <property type="protein sequence ID" value="KNY27416.1"/>
    <property type="molecule type" value="Genomic_DNA"/>
</dbReference>
<dbReference type="AlphaFoldDB" id="A0A0L6JNL8"/>
<dbReference type="STRING" id="398512.Bccel_2687"/>